<accession>A0ABQ0WUE2</accession>
<name>A0ABQ0WUE2_9LACO</name>
<dbReference type="Proteomes" id="UP000321691">
    <property type="component" value="Unassembled WGS sequence"/>
</dbReference>
<evidence type="ECO:0000313" key="1">
    <source>
        <dbReference type="EMBL" id="GEO66411.1"/>
    </source>
</evidence>
<dbReference type="EMBL" id="BJZI01000009">
    <property type="protein sequence ID" value="GEO66411.1"/>
    <property type="molecule type" value="Genomic_DNA"/>
</dbReference>
<keyword evidence="2" id="KW-1185">Reference proteome</keyword>
<reference evidence="1 2" key="1">
    <citation type="submission" date="2019-07" db="EMBL/GenBank/DDBJ databases">
        <title>Whole genome shotgun sequence of Lactobacillus spicheri NBRC 107155.</title>
        <authorList>
            <person name="Hosoyama A."/>
            <person name="Uohara A."/>
            <person name="Ohji S."/>
            <person name="Ichikawa N."/>
        </authorList>
    </citation>
    <scope>NUCLEOTIDE SEQUENCE [LARGE SCALE GENOMIC DNA]</scope>
    <source>
        <strain evidence="1 2">NBRC 107155</strain>
    </source>
</reference>
<proteinExistence type="predicted"/>
<comment type="caution">
    <text evidence="1">The sequence shown here is derived from an EMBL/GenBank/DDBJ whole genome shotgun (WGS) entry which is preliminary data.</text>
</comment>
<sequence>MTVQKAPNHLRIPTYDYPPSKIRFPGAAHSRTASAVFEQFSPSTINIPYLLESLSREGLNTPILHDKLPNY</sequence>
<evidence type="ECO:0000313" key="2">
    <source>
        <dbReference type="Proteomes" id="UP000321691"/>
    </source>
</evidence>
<gene>
    <name evidence="1" type="ORF">LSP04_08300</name>
</gene>
<organism evidence="1 2">
    <name type="scientific">Levilactobacillus spicheri</name>
    <dbReference type="NCBI Taxonomy" id="216463"/>
    <lineage>
        <taxon>Bacteria</taxon>
        <taxon>Bacillati</taxon>
        <taxon>Bacillota</taxon>
        <taxon>Bacilli</taxon>
        <taxon>Lactobacillales</taxon>
        <taxon>Lactobacillaceae</taxon>
        <taxon>Levilactobacillus</taxon>
    </lineage>
</organism>
<protein>
    <submittedName>
        <fullName evidence="1">Uncharacterized protein</fullName>
    </submittedName>
</protein>